<keyword evidence="2" id="KW-0472">Membrane</keyword>
<protein>
    <submittedName>
        <fullName evidence="4">Uncharacterized protein</fullName>
    </submittedName>
</protein>
<evidence type="ECO:0000313" key="3">
    <source>
        <dbReference type="Proteomes" id="UP000515153"/>
    </source>
</evidence>
<evidence type="ECO:0000256" key="1">
    <source>
        <dbReference type="SAM" id="MobiDB-lite"/>
    </source>
</evidence>
<evidence type="ECO:0000256" key="2">
    <source>
        <dbReference type="SAM" id="Phobius"/>
    </source>
</evidence>
<keyword evidence="2" id="KW-1133">Transmembrane helix</keyword>
<feature type="region of interest" description="Disordered" evidence="1">
    <location>
        <begin position="516"/>
        <end position="541"/>
    </location>
</feature>
<feature type="compositionally biased region" description="Low complexity" evidence="1">
    <location>
        <begin position="243"/>
        <end position="261"/>
    </location>
</feature>
<organism evidence="3 4">
    <name type="scientific">Pyricularia grisea</name>
    <name type="common">Crabgrass-specific blast fungus</name>
    <name type="synonym">Magnaporthe grisea</name>
    <dbReference type="NCBI Taxonomy" id="148305"/>
    <lineage>
        <taxon>Eukaryota</taxon>
        <taxon>Fungi</taxon>
        <taxon>Dikarya</taxon>
        <taxon>Ascomycota</taxon>
        <taxon>Pezizomycotina</taxon>
        <taxon>Sordariomycetes</taxon>
        <taxon>Sordariomycetidae</taxon>
        <taxon>Magnaporthales</taxon>
        <taxon>Pyriculariaceae</taxon>
        <taxon>Pyricularia</taxon>
    </lineage>
</organism>
<feature type="compositionally biased region" description="Pro residues" evidence="1">
    <location>
        <begin position="88"/>
        <end position="97"/>
    </location>
</feature>
<feature type="compositionally biased region" description="Low complexity" evidence="1">
    <location>
        <begin position="71"/>
        <end position="87"/>
    </location>
</feature>
<feature type="compositionally biased region" description="Low complexity" evidence="1">
    <location>
        <begin position="204"/>
        <end position="229"/>
    </location>
</feature>
<dbReference type="KEGG" id="pgri:PgNI_00477"/>
<feature type="compositionally biased region" description="Polar residues" evidence="1">
    <location>
        <begin position="732"/>
        <end position="742"/>
    </location>
</feature>
<feature type="transmembrane region" description="Helical" evidence="2">
    <location>
        <begin position="371"/>
        <end position="394"/>
    </location>
</feature>
<feature type="compositionally biased region" description="Gly residues" evidence="1">
    <location>
        <begin position="30"/>
        <end position="46"/>
    </location>
</feature>
<reference evidence="4" key="2">
    <citation type="submission" date="2019-10" db="EMBL/GenBank/DDBJ databases">
        <authorList>
            <consortium name="NCBI Genome Project"/>
        </authorList>
    </citation>
    <scope>NUCLEOTIDE SEQUENCE</scope>
    <source>
        <strain evidence="4">NI907</strain>
    </source>
</reference>
<feature type="region of interest" description="Disordered" evidence="1">
    <location>
        <begin position="723"/>
        <end position="793"/>
    </location>
</feature>
<feature type="region of interest" description="Disordered" evidence="1">
    <location>
        <begin position="584"/>
        <end position="630"/>
    </location>
</feature>
<dbReference type="RefSeq" id="XP_030987978.1">
    <property type="nucleotide sequence ID" value="XM_031120557.1"/>
</dbReference>
<dbReference type="AlphaFoldDB" id="A0A6P8BL06"/>
<feature type="compositionally biased region" description="Polar residues" evidence="1">
    <location>
        <begin position="621"/>
        <end position="630"/>
    </location>
</feature>
<feature type="compositionally biased region" description="Gly residues" evidence="1">
    <location>
        <begin position="169"/>
        <end position="203"/>
    </location>
</feature>
<keyword evidence="2" id="KW-0812">Transmembrane</keyword>
<keyword evidence="3" id="KW-1185">Reference proteome</keyword>
<feature type="compositionally biased region" description="Gly residues" evidence="1">
    <location>
        <begin position="334"/>
        <end position="344"/>
    </location>
</feature>
<feature type="region of interest" description="Disordered" evidence="1">
    <location>
        <begin position="1"/>
        <end position="361"/>
    </location>
</feature>
<dbReference type="Proteomes" id="UP000515153">
    <property type="component" value="Unplaced"/>
</dbReference>
<evidence type="ECO:0000313" key="4">
    <source>
        <dbReference type="RefSeq" id="XP_030987978.1"/>
    </source>
</evidence>
<sequence length="793" mass="79323">MSSNSNLPQGAFFTNIGGKRCTAIPKNSGGNNGNTRGGTRGGGNTGGRTSAAPSRTRARNTSVASISTTHSPSSLPPAQTTLSTTTTTPPPPPPAPTETPSTSTPEPARSTPASEVPPPALAAPAPASSSDSSSVAPVTTTPAASTTQPTPVQSQPTPSQPAPAQEGATDGGAGSGAGSGSGTGNGTGTGTGNGTGTGTGTGGEAAASQPAAQSTPPAAAPAASSESTPIASFSVIGDGVGTSAVSSALPPAQPAQSPSPEADLKDPAATTASLQPSSTSAPAADATSTPAAPGTSPLPIAAEPTPSSSPGATPAITTIGTAQPTDSGATNSGSGTGTGSGAGAGINNNNNPTVSAVPASGNDGDGNKMTVAVAGGVVGGVILISLIAFLIWFLRKRQLKKRRSTLLTPLSTGTGPGFPADKSYVINRGSIGPTARTEKLKASVAYGIGKVKERVNSFVSRGNGSSGGVNMNRGNSQFMENTSPTLSRSNSIASRHADGGVKGWWGGVAAAGMFKRNKKEDTGDPFGSVQEKKAPMTAGNVTAQPDFLTLLGMDDRELQREAQRKRASRNGSASSTDHFLGNLGLSFNNSNGGGDDPFADSNSLPHQSAKPAPLKPGGSSGNSDPFSDANQIPAAAATKPSTYVENVRSSRGSSIGRLDSFYQRESVNSVESFETRRNKFRSDPFDLERPELLGRSQGSNNFGMLGGDVPRLSSAIPGIAIKPPRSVHQRSESFTSKYSSGVSLGDWSDPGPDIGPGSSRQDLPEMLREESPTQGINSRRSPSNASTGVGKAM</sequence>
<dbReference type="GeneID" id="41955471"/>
<gene>
    <name evidence="4" type="ORF">PgNI_00477</name>
</gene>
<reference evidence="4" key="1">
    <citation type="journal article" date="2019" name="Mol. Biol. Evol.">
        <title>Blast fungal genomes show frequent chromosomal changes, gene gains and losses, and effector gene turnover.</title>
        <authorList>
            <person name="Gomez Luciano L.B."/>
            <person name="Jason Tsai I."/>
            <person name="Chuma I."/>
            <person name="Tosa Y."/>
            <person name="Chen Y.H."/>
            <person name="Li J.Y."/>
            <person name="Li M.Y."/>
            <person name="Jade Lu M.Y."/>
            <person name="Nakayashiki H."/>
            <person name="Li W.H."/>
        </authorList>
    </citation>
    <scope>NUCLEOTIDE SEQUENCE</scope>
    <source>
        <strain evidence="4">NI907</strain>
    </source>
</reference>
<reference evidence="4" key="3">
    <citation type="submission" date="2025-08" db="UniProtKB">
        <authorList>
            <consortium name="RefSeq"/>
        </authorList>
    </citation>
    <scope>IDENTIFICATION</scope>
    <source>
        <strain evidence="4">NI907</strain>
    </source>
</reference>
<proteinExistence type="predicted"/>
<feature type="compositionally biased region" description="Low complexity" evidence="1">
    <location>
        <begin position="47"/>
        <end position="62"/>
    </location>
</feature>
<feature type="compositionally biased region" description="Basic and acidic residues" evidence="1">
    <location>
        <begin position="762"/>
        <end position="771"/>
    </location>
</feature>
<feature type="compositionally biased region" description="Polar residues" evidence="1">
    <location>
        <begin position="772"/>
        <end position="787"/>
    </location>
</feature>
<accession>A0A6P8BL06</accession>
<feature type="compositionally biased region" description="Low complexity" evidence="1">
    <location>
        <begin position="122"/>
        <end position="168"/>
    </location>
</feature>
<feature type="compositionally biased region" description="Low complexity" evidence="1">
    <location>
        <begin position="98"/>
        <end position="114"/>
    </location>
</feature>
<name>A0A6P8BL06_PYRGI</name>
<feature type="compositionally biased region" description="Low complexity" evidence="1">
    <location>
        <begin position="276"/>
        <end position="333"/>
    </location>
</feature>